<dbReference type="Proteomes" id="UP000821866">
    <property type="component" value="Chromosome 7"/>
</dbReference>
<reference evidence="2" key="1">
    <citation type="journal article" date="2020" name="Cell">
        <title>Large-Scale Comparative Analyses of Tick Genomes Elucidate Their Genetic Diversity and Vector Capacities.</title>
        <authorList>
            <consortium name="Tick Genome and Microbiome Consortium (TIGMIC)"/>
            <person name="Jia N."/>
            <person name="Wang J."/>
            <person name="Shi W."/>
            <person name="Du L."/>
            <person name="Sun Y."/>
            <person name="Zhan W."/>
            <person name="Jiang J.F."/>
            <person name="Wang Q."/>
            <person name="Zhang B."/>
            <person name="Ji P."/>
            <person name="Bell-Sakyi L."/>
            <person name="Cui X.M."/>
            <person name="Yuan T.T."/>
            <person name="Jiang B.G."/>
            <person name="Yang W.F."/>
            <person name="Lam T.T."/>
            <person name="Chang Q.C."/>
            <person name="Ding S.J."/>
            <person name="Wang X.J."/>
            <person name="Zhu J.G."/>
            <person name="Ruan X.D."/>
            <person name="Zhao L."/>
            <person name="Wei J.T."/>
            <person name="Ye R.Z."/>
            <person name="Que T.C."/>
            <person name="Du C.H."/>
            <person name="Zhou Y.H."/>
            <person name="Cheng J.X."/>
            <person name="Dai P.F."/>
            <person name="Guo W.B."/>
            <person name="Han X.H."/>
            <person name="Huang E.J."/>
            <person name="Li L.F."/>
            <person name="Wei W."/>
            <person name="Gao Y.C."/>
            <person name="Liu J.Z."/>
            <person name="Shao H.Z."/>
            <person name="Wang X."/>
            <person name="Wang C.C."/>
            <person name="Yang T.C."/>
            <person name="Huo Q.B."/>
            <person name="Li W."/>
            <person name="Chen H.Y."/>
            <person name="Chen S.E."/>
            <person name="Zhou L.G."/>
            <person name="Ni X.B."/>
            <person name="Tian J.H."/>
            <person name="Sheng Y."/>
            <person name="Liu T."/>
            <person name="Pan Y.S."/>
            <person name="Xia L.Y."/>
            <person name="Li J."/>
            <person name="Zhao F."/>
            <person name="Cao W.C."/>
        </authorList>
    </citation>
    <scope>NUCLEOTIDE SEQUENCE</scope>
    <source>
        <strain evidence="2">Rmic-2018</strain>
    </source>
</reference>
<keyword evidence="3" id="KW-1185">Reference proteome</keyword>
<feature type="compositionally biased region" description="Polar residues" evidence="1">
    <location>
        <begin position="251"/>
        <end position="261"/>
    </location>
</feature>
<evidence type="ECO:0000313" key="3">
    <source>
        <dbReference type="Proteomes" id="UP000821866"/>
    </source>
</evidence>
<evidence type="ECO:0000313" key="2">
    <source>
        <dbReference type="EMBL" id="KAH8021138.1"/>
    </source>
</evidence>
<gene>
    <name evidence="2" type="ORF">HPB51_012533</name>
</gene>
<comment type="caution">
    <text evidence="2">The sequence shown here is derived from an EMBL/GenBank/DDBJ whole genome shotgun (WGS) entry which is preliminary data.</text>
</comment>
<feature type="region of interest" description="Disordered" evidence="1">
    <location>
        <begin position="245"/>
        <end position="270"/>
    </location>
</feature>
<dbReference type="EMBL" id="JABSTU010000009">
    <property type="protein sequence ID" value="KAH8021138.1"/>
    <property type="molecule type" value="Genomic_DNA"/>
</dbReference>
<organism evidence="2 3">
    <name type="scientific">Rhipicephalus microplus</name>
    <name type="common">Cattle tick</name>
    <name type="synonym">Boophilus microplus</name>
    <dbReference type="NCBI Taxonomy" id="6941"/>
    <lineage>
        <taxon>Eukaryota</taxon>
        <taxon>Metazoa</taxon>
        <taxon>Ecdysozoa</taxon>
        <taxon>Arthropoda</taxon>
        <taxon>Chelicerata</taxon>
        <taxon>Arachnida</taxon>
        <taxon>Acari</taxon>
        <taxon>Parasitiformes</taxon>
        <taxon>Ixodida</taxon>
        <taxon>Ixodoidea</taxon>
        <taxon>Ixodidae</taxon>
        <taxon>Rhipicephalinae</taxon>
        <taxon>Rhipicephalus</taxon>
        <taxon>Boophilus</taxon>
    </lineage>
</organism>
<feature type="region of interest" description="Disordered" evidence="1">
    <location>
        <begin position="1"/>
        <end position="28"/>
    </location>
</feature>
<dbReference type="AlphaFoldDB" id="A0A9J6DGQ0"/>
<sequence length="403" mass="43041">MSNQKRRWSSGQIPPMGSPLGHVTPRHEDAGSLSRALLTHCTLTLSKVVFNWTHSGSNYKNITDPDLLRLTARSEYVQGTSAASEQQPEEMTTSMMEAYTPSPPFCTNRASRVSQGRKKTKKAKSADAHGLSVSAVTDIGAHAEEPVVAKHSKHHSSRSKPNFAAYLQPMRHLSPESPLPESKAAANGRSSSGGRRHAHVPSAPVQSPETACESLVAYNTAVVAAEQPPTTPNKIMPDHAGAQLREASSLEVRSSATNNHTKAAKPAPEPFLAAPVQLTGPTQLDAQKEPLIPLSYQEPPITSNKKLPDQVAPNACDRVSEAQLLHSGLGTINVPAYESQQPSSPLYVSSDSWLAPVTGSFLPNSESYPSVPVAGCASVPPEISGVPLPYYDVQQPQKVRSAV</sequence>
<protein>
    <submittedName>
        <fullName evidence="2">Uncharacterized protein</fullName>
    </submittedName>
</protein>
<proteinExistence type="predicted"/>
<accession>A0A9J6DGQ0</accession>
<reference evidence="2" key="2">
    <citation type="submission" date="2021-09" db="EMBL/GenBank/DDBJ databases">
        <authorList>
            <person name="Jia N."/>
            <person name="Wang J."/>
            <person name="Shi W."/>
            <person name="Du L."/>
            <person name="Sun Y."/>
            <person name="Zhan W."/>
            <person name="Jiang J."/>
            <person name="Wang Q."/>
            <person name="Zhang B."/>
            <person name="Ji P."/>
            <person name="Sakyi L.B."/>
            <person name="Cui X."/>
            <person name="Yuan T."/>
            <person name="Jiang B."/>
            <person name="Yang W."/>
            <person name="Lam T.T.-Y."/>
            <person name="Chang Q."/>
            <person name="Ding S."/>
            <person name="Wang X."/>
            <person name="Zhu J."/>
            <person name="Ruan X."/>
            <person name="Zhao L."/>
            <person name="Wei J."/>
            <person name="Que T."/>
            <person name="Du C."/>
            <person name="Cheng J."/>
            <person name="Dai P."/>
            <person name="Han X."/>
            <person name="Huang E."/>
            <person name="Gao Y."/>
            <person name="Liu J."/>
            <person name="Shao H."/>
            <person name="Ye R."/>
            <person name="Li L."/>
            <person name="Wei W."/>
            <person name="Wang X."/>
            <person name="Wang C."/>
            <person name="Huo Q."/>
            <person name="Li W."/>
            <person name="Guo W."/>
            <person name="Chen H."/>
            <person name="Chen S."/>
            <person name="Zhou L."/>
            <person name="Zhou L."/>
            <person name="Ni X."/>
            <person name="Tian J."/>
            <person name="Zhou Y."/>
            <person name="Sheng Y."/>
            <person name="Liu T."/>
            <person name="Pan Y."/>
            <person name="Xia L."/>
            <person name="Li J."/>
            <person name="Zhao F."/>
            <person name="Cao W."/>
        </authorList>
    </citation>
    <scope>NUCLEOTIDE SEQUENCE</scope>
    <source>
        <strain evidence="2">Rmic-2018</strain>
        <tissue evidence="2">Larvae</tissue>
    </source>
</reference>
<feature type="region of interest" description="Disordered" evidence="1">
    <location>
        <begin position="100"/>
        <end position="129"/>
    </location>
</feature>
<name>A0A9J6DGQ0_RHIMP</name>
<feature type="region of interest" description="Disordered" evidence="1">
    <location>
        <begin position="173"/>
        <end position="209"/>
    </location>
</feature>
<evidence type="ECO:0000256" key="1">
    <source>
        <dbReference type="SAM" id="MobiDB-lite"/>
    </source>
</evidence>